<reference evidence="3" key="1">
    <citation type="submission" date="2023-03" db="EMBL/GenBank/DDBJ databases">
        <title>Massive genome expansion in bonnet fungi (Mycena s.s.) driven by repeated elements and novel gene families across ecological guilds.</title>
        <authorList>
            <consortium name="Lawrence Berkeley National Laboratory"/>
            <person name="Harder C.B."/>
            <person name="Miyauchi S."/>
            <person name="Viragh M."/>
            <person name="Kuo A."/>
            <person name="Thoen E."/>
            <person name="Andreopoulos B."/>
            <person name="Lu D."/>
            <person name="Skrede I."/>
            <person name="Drula E."/>
            <person name="Henrissat B."/>
            <person name="Morin E."/>
            <person name="Kohler A."/>
            <person name="Barry K."/>
            <person name="LaButti K."/>
            <person name="Morin E."/>
            <person name="Salamov A."/>
            <person name="Lipzen A."/>
            <person name="Mereny Z."/>
            <person name="Hegedus B."/>
            <person name="Baldrian P."/>
            <person name="Stursova M."/>
            <person name="Weitz H."/>
            <person name="Taylor A."/>
            <person name="Grigoriev I.V."/>
            <person name="Nagy L.G."/>
            <person name="Martin F."/>
            <person name="Kauserud H."/>
        </authorList>
    </citation>
    <scope>NUCLEOTIDE SEQUENCE</scope>
    <source>
        <strain evidence="3">CBHHK067</strain>
    </source>
</reference>
<feature type="signal peptide" evidence="2">
    <location>
        <begin position="1"/>
        <end position="22"/>
    </location>
</feature>
<keyword evidence="1" id="KW-1133">Transmembrane helix</keyword>
<evidence type="ECO:0000256" key="2">
    <source>
        <dbReference type="SAM" id="SignalP"/>
    </source>
</evidence>
<dbReference type="Proteomes" id="UP001221757">
    <property type="component" value="Unassembled WGS sequence"/>
</dbReference>
<keyword evidence="1" id="KW-0812">Transmembrane</keyword>
<evidence type="ECO:0000313" key="4">
    <source>
        <dbReference type="Proteomes" id="UP001221757"/>
    </source>
</evidence>
<organism evidence="3 4">
    <name type="scientific">Mycena rosella</name>
    <name type="common">Pink bonnet</name>
    <name type="synonym">Agaricus rosellus</name>
    <dbReference type="NCBI Taxonomy" id="1033263"/>
    <lineage>
        <taxon>Eukaryota</taxon>
        <taxon>Fungi</taxon>
        <taxon>Dikarya</taxon>
        <taxon>Basidiomycota</taxon>
        <taxon>Agaricomycotina</taxon>
        <taxon>Agaricomycetes</taxon>
        <taxon>Agaricomycetidae</taxon>
        <taxon>Agaricales</taxon>
        <taxon>Marasmiineae</taxon>
        <taxon>Mycenaceae</taxon>
        <taxon>Mycena</taxon>
    </lineage>
</organism>
<name>A0AAD7D7Z1_MYCRO</name>
<keyword evidence="2" id="KW-0732">Signal</keyword>
<gene>
    <name evidence="3" type="ORF">B0H17DRAFT_1137713</name>
</gene>
<proteinExistence type="predicted"/>
<feature type="transmembrane region" description="Helical" evidence="1">
    <location>
        <begin position="38"/>
        <end position="62"/>
    </location>
</feature>
<sequence>MFSIAFHVFPIFLHLLLLGLWAAPHLEHRVVFPMDRQGFISLWVTVIATSFGTIYFAMTLYVTQKLATYYELCKEQTLTSVHDHLLSWSGTGSAFLNLCKQLRLPASVLGTSTVFLYLCTISVLHVTTPALFSVESFNLSVQSTALTQGFLDWQGSDNNLYEVLSSVNPEDGQAEVSAIGFNITCGYLRGTNVEMKDKYTPEWAGWRNISFGPPLGAYNMIPLGPNIITAGDLNPSIMPADLTLWNSVILYTGNTVIDSYGNTGFPISLVNPTGPNSTITDIQFLQCSKHSVDQHGQVDSKTGKIISSSLQPSILKNHSKWSEYVEQPRSDRNESLMDSGLRLNLLQWAGLIAASQSDFSSVPSTYDVGQGTTSLSWPEIYLMEFLGLDPTSVTTNISLTPGPILHLHEIENALSALVSSLFWIAGHIRPLPLEMKYSSDALYYSGSSVIEPPGLSASSVNLVQIVSAARLNVISVNDGDLYDDKFTSHAVQDKNQ</sequence>
<evidence type="ECO:0000256" key="1">
    <source>
        <dbReference type="SAM" id="Phobius"/>
    </source>
</evidence>
<accession>A0AAD7D7Z1</accession>
<comment type="caution">
    <text evidence="3">The sequence shown here is derived from an EMBL/GenBank/DDBJ whole genome shotgun (WGS) entry which is preliminary data.</text>
</comment>
<dbReference type="AlphaFoldDB" id="A0AAD7D7Z1"/>
<dbReference type="EMBL" id="JARKIE010000107">
    <property type="protein sequence ID" value="KAJ7683588.1"/>
    <property type="molecule type" value="Genomic_DNA"/>
</dbReference>
<keyword evidence="1" id="KW-0472">Membrane</keyword>
<evidence type="ECO:0000313" key="3">
    <source>
        <dbReference type="EMBL" id="KAJ7683588.1"/>
    </source>
</evidence>
<keyword evidence="4" id="KW-1185">Reference proteome</keyword>
<feature type="transmembrane region" description="Helical" evidence="1">
    <location>
        <begin position="108"/>
        <end position="132"/>
    </location>
</feature>
<feature type="chain" id="PRO_5042258060" evidence="2">
    <location>
        <begin position="23"/>
        <end position="496"/>
    </location>
</feature>
<protein>
    <submittedName>
        <fullName evidence="3">Uncharacterized protein</fullName>
    </submittedName>
</protein>